<evidence type="ECO:0008006" key="3">
    <source>
        <dbReference type="Google" id="ProtNLM"/>
    </source>
</evidence>
<accession>A0ABR7Q7A9</accession>
<proteinExistence type="predicted"/>
<name>A0ABR7Q7A9_9FLAO</name>
<sequence>MKKQEVRTLTLNKKCISTFKINAIKGGCPTDNCPDKTRDQSCIISCNGACQ</sequence>
<keyword evidence="2" id="KW-1185">Reference proteome</keyword>
<evidence type="ECO:0000313" key="1">
    <source>
        <dbReference type="EMBL" id="MBC8754449.1"/>
    </source>
</evidence>
<organism evidence="1 2">
    <name type="scientific">Kordia aestuariivivens</name>
    <dbReference type="NCBI Taxonomy" id="2759037"/>
    <lineage>
        <taxon>Bacteria</taxon>
        <taxon>Pseudomonadati</taxon>
        <taxon>Bacteroidota</taxon>
        <taxon>Flavobacteriia</taxon>
        <taxon>Flavobacteriales</taxon>
        <taxon>Flavobacteriaceae</taxon>
        <taxon>Kordia</taxon>
    </lineage>
</organism>
<protein>
    <recommendedName>
        <fullName evidence="3">Six-cysteine peptide SCIFF</fullName>
    </recommendedName>
</protein>
<reference evidence="1 2" key="1">
    <citation type="submission" date="2020-07" db="EMBL/GenBank/DDBJ databases">
        <title>Description of Kordia aestuariivivens sp. nov., isolated from a tidal flat.</title>
        <authorList>
            <person name="Park S."/>
            <person name="Yoon J.-H."/>
        </authorList>
    </citation>
    <scope>NUCLEOTIDE SEQUENCE [LARGE SCALE GENOMIC DNA]</scope>
    <source>
        <strain evidence="1 2">YSTF-M3</strain>
    </source>
</reference>
<dbReference type="EMBL" id="JACGWS010000003">
    <property type="protein sequence ID" value="MBC8754449.1"/>
    <property type="molecule type" value="Genomic_DNA"/>
</dbReference>
<evidence type="ECO:0000313" key="2">
    <source>
        <dbReference type="Proteomes" id="UP000619238"/>
    </source>
</evidence>
<dbReference type="Proteomes" id="UP000619238">
    <property type="component" value="Unassembled WGS sequence"/>
</dbReference>
<dbReference type="RefSeq" id="WP_187561487.1">
    <property type="nucleotide sequence ID" value="NZ_JACGWS010000003.1"/>
</dbReference>
<gene>
    <name evidence="1" type="ORF">H2O64_07180</name>
</gene>
<comment type="caution">
    <text evidence="1">The sequence shown here is derived from an EMBL/GenBank/DDBJ whole genome shotgun (WGS) entry which is preliminary data.</text>
</comment>